<organism evidence="1">
    <name type="scientific">bioreactor metagenome</name>
    <dbReference type="NCBI Taxonomy" id="1076179"/>
    <lineage>
        <taxon>unclassified sequences</taxon>
        <taxon>metagenomes</taxon>
        <taxon>ecological metagenomes</taxon>
    </lineage>
</organism>
<reference evidence="1" key="1">
    <citation type="submission" date="2019-08" db="EMBL/GenBank/DDBJ databases">
        <authorList>
            <person name="Kucharzyk K."/>
            <person name="Murdoch R.W."/>
            <person name="Higgins S."/>
            <person name="Loffler F."/>
        </authorList>
    </citation>
    <scope>NUCLEOTIDE SEQUENCE</scope>
</reference>
<evidence type="ECO:0000313" key="1">
    <source>
        <dbReference type="EMBL" id="MPN17234.1"/>
    </source>
</evidence>
<dbReference type="AlphaFoldDB" id="A0A645FZD4"/>
<name>A0A645FZD4_9ZZZZ</name>
<comment type="caution">
    <text evidence="1">The sequence shown here is derived from an EMBL/GenBank/DDBJ whole genome shotgun (WGS) entry which is preliminary data.</text>
</comment>
<protein>
    <submittedName>
        <fullName evidence="1">Uncharacterized protein</fullName>
    </submittedName>
</protein>
<dbReference type="EMBL" id="VSSQ01064309">
    <property type="protein sequence ID" value="MPN17234.1"/>
    <property type="molecule type" value="Genomic_DNA"/>
</dbReference>
<proteinExistence type="predicted"/>
<gene>
    <name evidence="1" type="ORF">SDC9_164584</name>
</gene>
<accession>A0A645FZD4</accession>
<sequence length="60" mass="6326">MGADLQILERIGVEVGGVGVEIAEHAGDGIGDHLLVFDRFDVALLDRAVNLGEGAQILDR</sequence>